<evidence type="ECO:0000256" key="1">
    <source>
        <dbReference type="SAM" id="MobiDB-lite"/>
    </source>
</evidence>
<dbReference type="Proteomes" id="UP000027138">
    <property type="component" value="Unassembled WGS sequence"/>
</dbReference>
<evidence type="ECO:0000313" key="2">
    <source>
        <dbReference type="EMBL" id="KDP40421.1"/>
    </source>
</evidence>
<feature type="region of interest" description="Disordered" evidence="1">
    <location>
        <begin position="163"/>
        <end position="202"/>
    </location>
</feature>
<name>A0A067KW44_JATCU</name>
<gene>
    <name evidence="2" type="ORF">JCGZ_03771</name>
</gene>
<proteinExistence type="predicted"/>
<evidence type="ECO:0000313" key="3">
    <source>
        <dbReference type="Proteomes" id="UP000027138"/>
    </source>
</evidence>
<reference evidence="2 3" key="1">
    <citation type="journal article" date="2014" name="PLoS ONE">
        <title>Global Analysis of Gene Expression Profiles in Physic Nut (Jatropha curcas L.) Seedlings Exposed to Salt Stress.</title>
        <authorList>
            <person name="Zhang L."/>
            <person name="Zhang C."/>
            <person name="Wu P."/>
            <person name="Chen Y."/>
            <person name="Li M."/>
            <person name="Jiang H."/>
            <person name="Wu G."/>
        </authorList>
    </citation>
    <scope>NUCLEOTIDE SEQUENCE [LARGE SCALE GENOMIC DNA]</scope>
    <source>
        <strain evidence="3">cv. GZQX0401</strain>
        <tissue evidence="2">Young leaves</tissue>
    </source>
</reference>
<dbReference type="AlphaFoldDB" id="A0A067KW44"/>
<organism evidence="2 3">
    <name type="scientific">Jatropha curcas</name>
    <name type="common">Barbados nut</name>
    <dbReference type="NCBI Taxonomy" id="180498"/>
    <lineage>
        <taxon>Eukaryota</taxon>
        <taxon>Viridiplantae</taxon>
        <taxon>Streptophyta</taxon>
        <taxon>Embryophyta</taxon>
        <taxon>Tracheophyta</taxon>
        <taxon>Spermatophyta</taxon>
        <taxon>Magnoliopsida</taxon>
        <taxon>eudicotyledons</taxon>
        <taxon>Gunneridae</taxon>
        <taxon>Pentapetalae</taxon>
        <taxon>rosids</taxon>
        <taxon>fabids</taxon>
        <taxon>Malpighiales</taxon>
        <taxon>Euphorbiaceae</taxon>
        <taxon>Crotonoideae</taxon>
        <taxon>Jatropheae</taxon>
        <taxon>Jatropha</taxon>
    </lineage>
</organism>
<feature type="compositionally biased region" description="Acidic residues" evidence="1">
    <location>
        <begin position="167"/>
        <end position="179"/>
    </location>
</feature>
<protein>
    <submittedName>
        <fullName evidence="2">Uncharacterized protein</fullName>
    </submittedName>
</protein>
<accession>A0A067KW44</accession>
<dbReference type="EMBL" id="KK914330">
    <property type="protein sequence ID" value="KDP40421.1"/>
    <property type="molecule type" value="Genomic_DNA"/>
</dbReference>
<sequence length="202" mass="22794">MTPEDRLLEYGGFPTDDYLELGDYASYLSTQLRTSLPDVREYSEDKKRHRTHAFYGAQAEIDAPAKPMGVVLGDIPLPPGMEVTLDPALGLGPTLANPADLRQVPPQLQLDSENATHLPAQRYQELYQRFCFARAYIARLYPEHHEMMENDRLRTRLEVKGIPLDFSDQEEDDDNDASSDDALPPPPSSVRQAAANPSRRQR</sequence>
<keyword evidence="3" id="KW-1185">Reference proteome</keyword>